<reference evidence="2" key="2">
    <citation type="submission" date="2023-01" db="EMBL/GenBank/DDBJ databases">
        <authorList>
            <person name="Petersen C."/>
        </authorList>
    </citation>
    <scope>NUCLEOTIDE SEQUENCE</scope>
    <source>
        <strain evidence="2">IBT 17514</strain>
    </source>
</reference>
<comment type="caution">
    <text evidence="2">The sequence shown here is derived from an EMBL/GenBank/DDBJ whole genome shotgun (WGS) entry which is preliminary data.</text>
</comment>
<feature type="region of interest" description="Disordered" evidence="1">
    <location>
        <begin position="40"/>
        <end position="77"/>
    </location>
</feature>
<name>A0AAD6HRC3_9EURO</name>
<reference evidence="2" key="1">
    <citation type="journal article" date="2023" name="IMA Fungus">
        <title>Comparative genomic study of the Penicillium genus elucidates a diverse pangenome and 15 lateral gene transfer events.</title>
        <authorList>
            <person name="Petersen C."/>
            <person name="Sorensen T."/>
            <person name="Nielsen M.R."/>
            <person name="Sondergaard T.E."/>
            <person name="Sorensen J.L."/>
            <person name="Fitzpatrick D.A."/>
            <person name="Frisvad J.C."/>
            <person name="Nielsen K.L."/>
        </authorList>
    </citation>
    <scope>NUCLEOTIDE SEQUENCE</scope>
    <source>
        <strain evidence="2">IBT 17514</strain>
    </source>
</reference>
<protein>
    <submittedName>
        <fullName evidence="2">Uncharacterized protein</fullName>
    </submittedName>
</protein>
<dbReference type="EMBL" id="JAQJAN010000004">
    <property type="protein sequence ID" value="KAJ5732600.1"/>
    <property type="molecule type" value="Genomic_DNA"/>
</dbReference>
<accession>A0AAD6HRC3</accession>
<keyword evidence="3" id="KW-1185">Reference proteome</keyword>
<dbReference type="AlphaFoldDB" id="A0AAD6HRC3"/>
<evidence type="ECO:0000313" key="3">
    <source>
        <dbReference type="Proteomes" id="UP001215712"/>
    </source>
</evidence>
<organism evidence="2 3">
    <name type="scientific">Penicillium malachiteum</name>
    <dbReference type="NCBI Taxonomy" id="1324776"/>
    <lineage>
        <taxon>Eukaryota</taxon>
        <taxon>Fungi</taxon>
        <taxon>Dikarya</taxon>
        <taxon>Ascomycota</taxon>
        <taxon>Pezizomycotina</taxon>
        <taxon>Eurotiomycetes</taxon>
        <taxon>Eurotiomycetidae</taxon>
        <taxon>Eurotiales</taxon>
        <taxon>Aspergillaceae</taxon>
        <taxon>Penicillium</taxon>
    </lineage>
</organism>
<feature type="compositionally biased region" description="Polar residues" evidence="1">
    <location>
        <begin position="60"/>
        <end position="77"/>
    </location>
</feature>
<feature type="compositionally biased region" description="Polar residues" evidence="1">
    <location>
        <begin position="40"/>
        <end position="51"/>
    </location>
</feature>
<proteinExistence type="predicted"/>
<dbReference type="Proteomes" id="UP001215712">
    <property type="component" value="Unassembled WGS sequence"/>
</dbReference>
<gene>
    <name evidence="2" type="ORF">N7493_004081</name>
</gene>
<sequence length="448" mass="49061">MVVFVDLEGDAFTEHHRATFPMGKPFPLKMTVAPIASTATASKDFPSSPTSSDDERDIQNKSSSSATNADTPQNLVNPNRNAFSAALSCYPVVKEIARAVDLNTLHALSRACRQFHVNLAPFRHQLVRETLRCENEYIETVTDMLDGGAAIPNSVKSVLRILSQGSSESGRMTRGKIGRCARDMVGECRRCSKVVCRNCTIKPPSQTAMKARIRRLCRTCNTAPLSRHLLLAENPSICTESTSEAEKDLRSESFKAAALKQSICNCSDALWLCAQCGQTLRSNDTTYRRVWVWRTRYSTYLGGGLGTGIGEGCQGVKCGRGEGCLAAQEIELEVDCEADEGLSDTSSTGYHSPGSHPSVSASASSAYHQELVASDSHDDEEPGYFRQEIIGLGGVVKHKSKKRVMVGACVIEYEDERETGKYLVREECGSHRAWCAWCSRVIPADREI</sequence>
<evidence type="ECO:0000313" key="2">
    <source>
        <dbReference type="EMBL" id="KAJ5732600.1"/>
    </source>
</evidence>
<evidence type="ECO:0000256" key="1">
    <source>
        <dbReference type="SAM" id="MobiDB-lite"/>
    </source>
</evidence>